<name>A0A9P4W6Z2_CURKU</name>
<accession>A0A9P4W6Z2</accession>
<keyword evidence="1" id="KW-0732">Signal</keyword>
<sequence length="112" mass="11572">MQFTNALLTATAVLITTASAGQVNFYSDSNCGNYIGERHPASFQTTGGPAGSFSALWVTADQTACSSTCGPLIICGDSSCSRRRATGIGKCVSFNTGVWARNGCGQDMCNNA</sequence>
<organism evidence="2 3">
    <name type="scientific">Curvularia kusanoi</name>
    <name type="common">Cochliobolus kusanoi</name>
    <dbReference type="NCBI Taxonomy" id="90978"/>
    <lineage>
        <taxon>Eukaryota</taxon>
        <taxon>Fungi</taxon>
        <taxon>Dikarya</taxon>
        <taxon>Ascomycota</taxon>
        <taxon>Pezizomycotina</taxon>
        <taxon>Dothideomycetes</taxon>
        <taxon>Pleosporomycetidae</taxon>
        <taxon>Pleosporales</taxon>
        <taxon>Pleosporineae</taxon>
        <taxon>Pleosporaceae</taxon>
        <taxon>Curvularia</taxon>
    </lineage>
</organism>
<evidence type="ECO:0000313" key="3">
    <source>
        <dbReference type="Proteomes" id="UP000801428"/>
    </source>
</evidence>
<dbReference type="Proteomes" id="UP000801428">
    <property type="component" value="Unassembled WGS sequence"/>
</dbReference>
<evidence type="ECO:0000313" key="2">
    <source>
        <dbReference type="EMBL" id="KAF2993881.1"/>
    </source>
</evidence>
<proteinExistence type="predicted"/>
<keyword evidence="3" id="KW-1185">Reference proteome</keyword>
<evidence type="ECO:0000256" key="1">
    <source>
        <dbReference type="SAM" id="SignalP"/>
    </source>
</evidence>
<gene>
    <name evidence="2" type="ORF">E8E13_002026</name>
</gene>
<protein>
    <submittedName>
        <fullName evidence="2">Uncharacterized protein</fullName>
    </submittedName>
</protein>
<dbReference type="EMBL" id="SWKU01000046">
    <property type="protein sequence ID" value="KAF2993881.1"/>
    <property type="molecule type" value="Genomic_DNA"/>
</dbReference>
<feature type="signal peptide" evidence="1">
    <location>
        <begin position="1"/>
        <end position="20"/>
    </location>
</feature>
<dbReference type="AlphaFoldDB" id="A0A9P4W6Z2"/>
<reference evidence="2" key="1">
    <citation type="submission" date="2019-04" db="EMBL/GenBank/DDBJ databases">
        <title>Sequencing of skin fungus with MAO and IRED activity.</title>
        <authorList>
            <person name="Marsaioli A.J."/>
            <person name="Bonatto J.M.C."/>
            <person name="Reis Junior O."/>
        </authorList>
    </citation>
    <scope>NUCLEOTIDE SEQUENCE</scope>
    <source>
        <strain evidence="2">30M1</strain>
    </source>
</reference>
<feature type="chain" id="PRO_5040466779" evidence="1">
    <location>
        <begin position="21"/>
        <end position="112"/>
    </location>
</feature>
<dbReference type="OrthoDB" id="4874932at2759"/>
<comment type="caution">
    <text evidence="2">The sequence shown here is derived from an EMBL/GenBank/DDBJ whole genome shotgun (WGS) entry which is preliminary data.</text>
</comment>